<gene>
    <name evidence="3" type="ORF">RchiOBHm_Chr1g0313321</name>
</gene>
<dbReference type="Proteomes" id="UP000238479">
    <property type="component" value="Chromosome 1"/>
</dbReference>
<sequence length="107" mass="12373">MQSFYRDYYKKYIQALNSTADKPDRAQLTKAYKTAAVLFEVLKAVNQTEAVEVAEEILEAHTKVEEKQQIYPPYNILPLDPDSRNQAIMRCPEVLTISIYKVEDLCL</sequence>
<evidence type="ECO:0000256" key="2">
    <source>
        <dbReference type="ARBA" id="ARBA00023136"/>
    </source>
</evidence>
<comment type="subcellular location">
    <subcellularLocation>
        <location evidence="1">Endomembrane system</location>
    </subcellularLocation>
</comment>
<protein>
    <submittedName>
        <fullName evidence="3">Putative 1,3-beta-glucan synthase</fullName>
        <ecNumber evidence="3">2.4.1.34</ecNumber>
    </submittedName>
</protein>
<evidence type="ECO:0000313" key="4">
    <source>
        <dbReference type="Proteomes" id="UP000238479"/>
    </source>
</evidence>
<proteinExistence type="predicted"/>
<dbReference type="Gramene" id="PRQ54414">
    <property type="protein sequence ID" value="PRQ54414"/>
    <property type="gene ID" value="RchiOBHm_Chr1g0313321"/>
</dbReference>
<evidence type="ECO:0000313" key="3">
    <source>
        <dbReference type="EMBL" id="PRQ54414.1"/>
    </source>
</evidence>
<keyword evidence="3" id="KW-0808">Transferase</keyword>
<organism evidence="3 4">
    <name type="scientific">Rosa chinensis</name>
    <name type="common">China rose</name>
    <dbReference type="NCBI Taxonomy" id="74649"/>
    <lineage>
        <taxon>Eukaryota</taxon>
        <taxon>Viridiplantae</taxon>
        <taxon>Streptophyta</taxon>
        <taxon>Embryophyta</taxon>
        <taxon>Tracheophyta</taxon>
        <taxon>Spermatophyta</taxon>
        <taxon>Magnoliopsida</taxon>
        <taxon>eudicotyledons</taxon>
        <taxon>Gunneridae</taxon>
        <taxon>Pentapetalae</taxon>
        <taxon>rosids</taxon>
        <taxon>fabids</taxon>
        <taxon>Rosales</taxon>
        <taxon>Rosaceae</taxon>
        <taxon>Rosoideae</taxon>
        <taxon>Rosoideae incertae sedis</taxon>
        <taxon>Rosa</taxon>
    </lineage>
</organism>
<reference evidence="3 4" key="1">
    <citation type="journal article" date="2018" name="Nat. Genet.">
        <title>The Rosa genome provides new insights in the design of modern roses.</title>
        <authorList>
            <person name="Bendahmane M."/>
        </authorList>
    </citation>
    <scope>NUCLEOTIDE SEQUENCE [LARGE SCALE GENOMIC DNA]</scope>
    <source>
        <strain evidence="4">cv. Old Blush</strain>
    </source>
</reference>
<accession>A0A2P6S710</accession>
<keyword evidence="4" id="KW-1185">Reference proteome</keyword>
<dbReference type="EC" id="2.4.1.34" evidence="3"/>
<keyword evidence="3" id="KW-0328">Glycosyltransferase</keyword>
<dbReference type="InterPro" id="IPR023175">
    <property type="entry name" value="Vta1/CALS_N_sf"/>
</dbReference>
<dbReference type="Gene3D" id="1.25.40.270">
    <property type="entry name" value="Vacuolar protein sorting-associated protein vta1"/>
    <property type="match status" value="1"/>
</dbReference>
<name>A0A2P6S710_ROSCH</name>
<dbReference type="GO" id="GO:0003843">
    <property type="term" value="F:1,3-beta-D-glucan synthase activity"/>
    <property type="evidence" value="ECO:0007669"/>
    <property type="project" value="UniProtKB-EC"/>
</dbReference>
<dbReference type="AlphaFoldDB" id="A0A2P6S710"/>
<comment type="caution">
    <text evidence="3">The sequence shown here is derived from an EMBL/GenBank/DDBJ whole genome shotgun (WGS) entry which is preliminary data.</text>
</comment>
<dbReference type="GO" id="GO:0012505">
    <property type="term" value="C:endomembrane system"/>
    <property type="evidence" value="ECO:0007669"/>
    <property type="project" value="UniProtKB-SubCell"/>
</dbReference>
<dbReference type="STRING" id="74649.A0A2P6S710"/>
<keyword evidence="2" id="KW-0472">Membrane</keyword>
<dbReference type="EMBL" id="PDCK01000039">
    <property type="protein sequence ID" value="PRQ54414.1"/>
    <property type="molecule type" value="Genomic_DNA"/>
</dbReference>
<dbReference type="OMA" id="AYQSIMQ"/>
<evidence type="ECO:0000256" key="1">
    <source>
        <dbReference type="ARBA" id="ARBA00004308"/>
    </source>
</evidence>